<dbReference type="EC" id="2.7.1.170" evidence="2"/>
<evidence type="ECO:0000256" key="1">
    <source>
        <dbReference type="ARBA" id="ARBA00023277"/>
    </source>
</evidence>
<dbReference type="PANTHER" id="PTHR30605:SF0">
    <property type="entry name" value="ANHYDRO-N-ACETYLMURAMIC ACID KINASE"/>
    <property type="match status" value="1"/>
</dbReference>
<evidence type="ECO:0000313" key="4">
    <source>
        <dbReference type="Proteomes" id="UP000199415"/>
    </source>
</evidence>
<organism evidence="3 4">
    <name type="scientific">Limimonas halophila</name>
    <dbReference type="NCBI Taxonomy" id="1082479"/>
    <lineage>
        <taxon>Bacteria</taxon>
        <taxon>Pseudomonadati</taxon>
        <taxon>Pseudomonadota</taxon>
        <taxon>Alphaproteobacteria</taxon>
        <taxon>Rhodospirillales</taxon>
        <taxon>Rhodovibrionaceae</taxon>
        <taxon>Limimonas</taxon>
    </lineage>
</organism>
<comment type="pathway">
    <text evidence="2">Amino-sugar metabolism; 1,6-anhydro-N-acetylmuramate degradation.</text>
</comment>
<dbReference type="Proteomes" id="UP000199415">
    <property type="component" value="Unassembled WGS sequence"/>
</dbReference>
<dbReference type="UniPathway" id="UPA00544"/>
<dbReference type="GO" id="GO:0009254">
    <property type="term" value="P:peptidoglycan turnover"/>
    <property type="evidence" value="ECO:0007669"/>
    <property type="project" value="UniProtKB-UniRule"/>
</dbReference>
<dbReference type="OrthoDB" id="9763949at2"/>
<name>A0A1G7LZH2_9PROT</name>
<dbReference type="EMBL" id="FNCE01000001">
    <property type="protein sequence ID" value="SDF54359.1"/>
    <property type="molecule type" value="Genomic_DNA"/>
</dbReference>
<keyword evidence="2 3" id="KW-0418">Kinase</keyword>
<dbReference type="InterPro" id="IPR005338">
    <property type="entry name" value="Anhydro_N_Ac-Mur_kinase"/>
</dbReference>
<keyword evidence="2" id="KW-0808">Transferase</keyword>
<evidence type="ECO:0000313" key="3">
    <source>
        <dbReference type="EMBL" id="SDF54359.1"/>
    </source>
</evidence>
<dbReference type="SUPFAM" id="SSF53067">
    <property type="entry name" value="Actin-like ATPase domain"/>
    <property type="match status" value="1"/>
</dbReference>
<dbReference type="NCBIfam" id="NF007141">
    <property type="entry name" value="PRK09585.1-5"/>
    <property type="match status" value="1"/>
</dbReference>
<comment type="similarity">
    <text evidence="2">Belongs to the anhydro-N-acetylmuramic acid kinase family.</text>
</comment>
<dbReference type="Pfam" id="PF03702">
    <property type="entry name" value="AnmK"/>
    <property type="match status" value="1"/>
</dbReference>
<comment type="pathway">
    <text evidence="2">Cell wall biogenesis; peptidoglycan recycling.</text>
</comment>
<dbReference type="GO" id="GO:0016301">
    <property type="term" value="F:kinase activity"/>
    <property type="evidence" value="ECO:0007669"/>
    <property type="project" value="UniProtKB-KW"/>
</dbReference>
<dbReference type="Gene3D" id="3.30.420.40">
    <property type="match status" value="2"/>
</dbReference>
<gene>
    <name evidence="2" type="primary">anmK</name>
    <name evidence="3" type="ORF">SAMN05216241_101415</name>
</gene>
<dbReference type="GO" id="GO:0006040">
    <property type="term" value="P:amino sugar metabolic process"/>
    <property type="evidence" value="ECO:0007669"/>
    <property type="project" value="InterPro"/>
</dbReference>
<evidence type="ECO:0000256" key="2">
    <source>
        <dbReference type="HAMAP-Rule" id="MF_01270"/>
    </source>
</evidence>
<dbReference type="PANTHER" id="PTHR30605">
    <property type="entry name" value="ANHYDRO-N-ACETYLMURAMIC ACID KINASE"/>
    <property type="match status" value="1"/>
</dbReference>
<dbReference type="UniPathway" id="UPA00343"/>
<reference evidence="3 4" key="1">
    <citation type="submission" date="2016-10" db="EMBL/GenBank/DDBJ databases">
        <authorList>
            <person name="de Groot N.N."/>
        </authorList>
    </citation>
    <scope>NUCLEOTIDE SEQUENCE [LARGE SCALE GENOMIC DNA]</scope>
    <source>
        <strain evidence="3 4">DSM 25584</strain>
    </source>
</reference>
<keyword evidence="1 2" id="KW-0119">Carbohydrate metabolism</keyword>
<sequence>MPGAEPVLALGLMSGTSRDGVDAALIRTDGDRAVAPLAATTRAYDDAFRAHLAAAVAGDADRGEVARDLTDRHADAVEQLLDQAGVRLDAVRVAGFHGHTLAHDPARGMTHQLGDGLRLAERIGIDVVADFRSADVAAGGQGAPLAPLYHRALAEQLERPLAVLNLGGVGNVTFIGRDDRVIAFDTGPGNALLDDLVRQRANGWFDCDGRLGAAGTVHEQMVAGFLTDPFFDRPPPKALDRDAFDASHADTLGLADAAATLTAFTAASVARARDHLPEAPARWLVGGGGRHNPTLMGALRERLGVPVEPVEAAGWNGDALEAEAFAYLAVRSLRGWPMSLPATTGVPAPQTGGQLFVTTRGQRQAG</sequence>
<dbReference type="InterPro" id="IPR043129">
    <property type="entry name" value="ATPase_NBD"/>
</dbReference>
<dbReference type="AlphaFoldDB" id="A0A1G7LZH2"/>
<dbReference type="GO" id="GO:0016773">
    <property type="term" value="F:phosphotransferase activity, alcohol group as acceptor"/>
    <property type="evidence" value="ECO:0007669"/>
    <property type="project" value="UniProtKB-UniRule"/>
</dbReference>
<feature type="binding site" evidence="2">
    <location>
        <begin position="15"/>
        <end position="22"/>
    </location>
    <ligand>
        <name>ATP</name>
        <dbReference type="ChEBI" id="CHEBI:30616"/>
    </ligand>
</feature>
<dbReference type="RefSeq" id="WP_090018438.1">
    <property type="nucleotide sequence ID" value="NZ_FNCE01000001.1"/>
</dbReference>
<proteinExistence type="inferred from homology"/>
<comment type="catalytic activity">
    <reaction evidence="2">
        <text>1,6-anhydro-N-acetyl-beta-muramate + ATP + H2O = N-acetyl-D-muramate 6-phosphate + ADP + H(+)</text>
        <dbReference type="Rhea" id="RHEA:24952"/>
        <dbReference type="ChEBI" id="CHEBI:15377"/>
        <dbReference type="ChEBI" id="CHEBI:15378"/>
        <dbReference type="ChEBI" id="CHEBI:30616"/>
        <dbReference type="ChEBI" id="CHEBI:58690"/>
        <dbReference type="ChEBI" id="CHEBI:58722"/>
        <dbReference type="ChEBI" id="CHEBI:456216"/>
        <dbReference type="EC" id="2.7.1.170"/>
    </reaction>
</comment>
<dbReference type="HAMAP" id="MF_01270">
    <property type="entry name" value="AnhMurNAc_kinase"/>
    <property type="match status" value="1"/>
</dbReference>
<protein>
    <recommendedName>
        <fullName evidence="2">Anhydro-N-acetylmuramic acid kinase</fullName>
        <ecNumber evidence="2">2.7.1.170</ecNumber>
    </recommendedName>
    <alternativeName>
        <fullName evidence="2">AnhMurNAc kinase</fullName>
    </alternativeName>
</protein>
<accession>A0A1G7LZH2</accession>
<dbReference type="GO" id="GO:0097175">
    <property type="term" value="P:1,6-anhydro-N-acetyl-beta-muramic acid catabolic process"/>
    <property type="evidence" value="ECO:0007669"/>
    <property type="project" value="UniProtKB-UniRule"/>
</dbReference>
<keyword evidence="2" id="KW-0067">ATP-binding</keyword>
<dbReference type="GO" id="GO:0005524">
    <property type="term" value="F:ATP binding"/>
    <property type="evidence" value="ECO:0007669"/>
    <property type="project" value="UniProtKB-UniRule"/>
</dbReference>
<comment type="function">
    <text evidence="2">Catalyzes the specific phosphorylation of 1,6-anhydro-N-acetylmuramic acid (anhMurNAc) with the simultaneous cleavage of the 1,6-anhydro ring, generating MurNAc-6-P. Is required for the utilization of anhMurNAc either imported from the medium or derived from its own cell wall murein, and thus plays a role in cell wall recycling.</text>
</comment>
<dbReference type="STRING" id="1082479.SAMN05216241_101415"/>
<keyword evidence="4" id="KW-1185">Reference proteome</keyword>
<keyword evidence="2" id="KW-0547">Nucleotide-binding</keyword>